<name>A0A964UM28_9ACTN</name>
<dbReference type="InterPro" id="IPR028973">
    <property type="entry name" value="PhnB-like"/>
</dbReference>
<dbReference type="EMBL" id="JAAAHS010000016">
    <property type="protein sequence ID" value="NBE50630.1"/>
    <property type="molecule type" value="Genomic_DNA"/>
</dbReference>
<accession>A0A964UM28</accession>
<dbReference type="SUPFAM" id="SSF54593">
    <property type="entry name" value="Glyoxalase/Bleomycin resistance protein/Dihydroxybiphenyl dioxygenase"/>
    <property type="match status" value="1"/>
</dbReference>
<proteinExistence type="predicted"/>
<dbReference type="Gene3D" id="3.10.180.10">
    <property type="entry name" value="2,3-Dihydroxybiphenyl 1,2-Dioxygenase, domain 1"/>
    <property type="match status" value="1"/>
</dbReference>
<feature type="domain" description="PhnB-like" evidence="1">
    <location>
        <begin position="5"/>
        <end position="131"/>
    </location>
</feature>
<reference evidence="2" key="1">
    <citation type="submission" date="2020-01" db="EMBL/GenBank/DDBJ databases">
        <title>Whole-genome analyses of novel actinobacteria.</title>
        <authorList>
            <person name="Sahin N."/>
        </authorList>
    </citation>
    <scope>NUCLEOTIDE SEQUENCE</scope>
    <source>
        <strain evidence="2">YC537</strain>
    </source>
</reference>
<dbReference type="OrthoDB" id="9795306at2"/>
<dbReference type="PANTHER" id="PTHR33990">
    <property type="entry name" value="PROTEIN YJDN-RELATED"/>
    <property type="match status" value="1"/>
</dbReference>
<evidence type="ECO:0000313" key="3">
    <source>
        <dbReference type="Proteomes" id="UP000598297"/>
    </source>
</evidence>
<dbReference type="AlphaFoldDB" id="A0A964UM28"/>
<dbReference type="RefSeq" id="WP_161693828.1">
    <property type="nucleotide sequence ID" value="NZ_JAAAHS010000016.1"/>
</dbReference>
<evidence type="ECO:0000259" key="1">
    <source>
        <dbReference type="Pfam" id="PF06983"/>
    </source>
</evidence>
<sequence>MGSQLNPCLAFNGNARHAIEFYQDVLGGQLEMGTYAEYGSPDVPHPDKIMHATLRTSDGYTLMAWDVREEMPHTPGNNVAVFLNGDGDAAKLRDYFERLSADGTVTLPLEKQSWGDEAGSLVDRFGITWMVNITQQPS</sequence>
<dbReference type="Proteomes" id="UP000598297">
    <property type="component" value="Unassembled WGS sequence"/>
</dbReference>
<gene>
    <name evidence="2" type="ORF">GUY60_04155</name>
</gene>
<dbReference type="InterPro" id="IPR029068">
    <property type="entry name" value="Glyas_Bleomycin-R_OHBP_Dase"/>
</dbReference>
<dbReference type="Pfam" id="PF06983">
    <property type="entry name" value="3-dmu-9_3-mt"/>
    <property type="match status" value="1"/>
</dbReference>
<organism evidence="2 3">
    <name type="scientific">Streptomyces boluensis</name>
    <dbReference type="NCBI Taxonomy" id="1775135"/>
    <lineage>
        <taxon>Bacteria</taxon>
        <taxon>Bacillati</taxon>
        <taxon>Actinomycetota</taxon>
        <taxon>Actinomycetes</taxon>
        <taxon>Kitasatosporales</taxon>
        <taxon>Streptomycetaceae</taxon>
        <taxon>Streptomyces</taxon>
    </lineage>
</organism>
<protein>
    <submittedName>
        <fullName evidence="2">VOC family protein</fullName>
    </submittedName>
</protein>
<dbReference type="CDD" id="cd06588">
    <property type="entry name" value="PhnB_like"/>
    <property type="match status" value="1"/>
</dbReference>
<dbReference type="PANTHER" id="PTHR33990:SF1">
    <property type="entry name" value="PROTEIN YJDN"/>
    <property type="match status" value="1"/>
</dbReference>
<evidence type="ECO:0000313" key="2">
    <source>
        <dbReference type="EMBL" id="NBE50630.1"/>
    </source>
</evidence>
<keyword evidence="3" id="KW-1185">Reference proteome</keyword>
<comment type="caution">
    <text evidence="2">The sequence shown here is derived from an EMBL/GenBank/DDBJ whole genome shotgun (WGS) entry which is preliminary data.</text>
</comment>